<proteinExistence type="predicted"/>
<feature type="signal peptide" evidence="1">
    <location>
        <begin position="1"/>
        <end position="26"/>
    </location>
</feature>
<dbReference type="Gene3D" id="2.120.10.30">
    <property type="entry name" value="TolB, C-terminal domain"/>
    <property type="match status" value="1"/>
</dbReference>
<dbReference type="STRING" id="578942.SAMN05216289_11141"/>
<accession>A0A1I4XPV9</accession>
<evidence type="ECO:0000259" key="2">
    <source>
        <dbReference type="Pfam" id="PF07995"/>
    </source>
</evidence>
<sequence>MIRIFRAPSFLAPVCGLLFVAMAAHASAKDPLPLEKLKLPKGFEIAVYSADVPNARELAIGTRGTVFAGSRRVGKVYALTDADQDGRAETVRVIVDGLQLPVGVAFHEGDLYVSAVSQILVYRNIEDHLDTPPKAEVVVSDLPGETHHGWKFIAFGPDGKLYVPIGAPCNVCDREGYAKLLRMNPDGSGREDVAYGVRNSVGFDWQPGTNALWFTENGRDLLGDDLPSDELNRVGRTGEHFGFPYCHQGDTLDPEFGEGKRCADYTAPALKLGPHVAALGMRFYDGKMFPAAYRGAAIIAQHGSWNRTQKSGYRVMTVRLDGNKVLGYEPLIEGFLENEESWGRPADVLVMPDGALLVSDDQAGAIYRVTYAAKRQ</sequence>
<reference evidence="3 4" key="1">
    <citation type="submission" date="2016-10" db="EMBL/GenBank/DDBJ databases">
        <authorList>
            <person name="de Groot N.N."/>
        </authorList>
    </citation>
    <scope>NUCLEOTIDE SEQUENCE [LARGE SCALE GENOMIC DNA]</scope>
    <source>
        <strain evidence="3 4">CGMCC 1.7659</strain>
    </source>
</reference>
<evidence type="ECO:0000313" key="3">
    <source>
        <dbReference type="EMBL" id="SFN27884.1"/>
    </source>
</evidence>
<dbReference type="SUPFAM" id="SSF50952">
    <property type="entry name" value="Soluble quinoprotein glucose dehydrogenase"/>
    <property type="match status" value="1"/>
</dbReference>
<dbReference type="InterPro" id="IPR011042">
    <property type="entry name" value="6-blade_b-propeller_TolB-like"/>
</dbReference>
<dbReference type="Pfam" id="PF07995">
    <property type="entry name" value="GSDH"/>
    <property type="match status" value="1"/>
</dbReference>
<feature type="chain" id="PRO_5011756686" evidence="1">
    <location>
        <begin position="27"/>
        <end position="376"/>
    </location>
</feature>
<dbReference type="PANTHER" id="PTHR33546:SF1">
    <property type="entry name" value="LARGE, MULTIFUNCTIONAL SECRETED PROTEIN"/>
    <property type="match status" value="1"/>
</dbReference>
<dbReference type="PANTHER" id="PTHR33546">
    <property type="entry name" value="LARGE, MULTIFUNCTIONAL SECRETED PROTEIN-RELATED"/>
    <property type="match status" value="1"/>
</dbReference>
<dbReference type="Proteomes" id="UP000198575">
    <property type="component" value="Unassembled WGS sequence"/>
</dbReference>
<keyword evidence="4" id="KW-1185">Reference proteome</keyword>
<dbReference type="InterPro" id="IPR011041">
    <property type="entry name" value="Quinoprot_gluc/sorb_DH_b-prop"/>
</dbReference>
<evidence type="ECO:0000256" key="1">
    <source>
        <dbReference type="SAM" id="SignalP"/>
    </source>
</evidence>
<protein>
    <submittedName>
        <fullName evidence="3">Glucose/arabinose dehydrogenase, beta-propeller fold</fullName>
    </submittedName>
</protein>
<evidence type="ECO:0000313" key="4">
    <source>
        <dbReference type="Proteomes" id="UP000198575"/>
    </source>
</evidence>
<name>A0A1I4XPV9_9GAMM</name>
<keyword evidence="1" id="KW-0732">Signal</keyword>
<dbReference type="InterPro" id="IPR012938">
    <property type="entry name" value="Glc/Sorbosone_DH"/>
</dbReference>
<organism evidence="3 4">
    <name type="scientific">Dokdonella immobilis</name>
    <dbReference type="NCBI Taxonomy" id="578942"/>
    <lineage>
        <taxon>Bacteria</taxon>
        <taxon>Pseudomonadati</taxon>
        <taxon>Pseudomonadota</taxon>
        <taxon>Gammaproteobacteria</taxon>
        <taxon>Lysobacterales</taxon>
        <taxon>Rhodanobacteraceae</taxon>
        <taxon>Dokdonella</taxon>
    </lineage>
</organism>
<dbReference type="EMBL" id="FOVF01000011">
    <property type="protein sequence ID" value="SFN27884.1"/>
    <property type="molecule type" value="Genomic_DNA"/>
</dbReference>
<dbReference type="AlphaFoldDB" id="A0A1I4XPV9"/>
<feature type="domain" description="Glucose/Sorbosone dehydrogenase" evidence="2">
    <location>
        <begin position="136"/>
        <end position="368"/>
    </location>
</feature>
<gene>
    <name evidence="3" type="ORF">SAMN05216289_11141</name>
</gene>